<feature type="domain" description="DUF4145" evidence="1">
    <location>
        <begin position="101"/>
        <end position="178"/>
    </location>
</feature>
<evidence type="ECO:0000313" key="2">
    <source>
        <dbReference type="EMBL" id="TXD34247.1"/>
    </source>
</evidence>
<dbReference type="Pfam" id="PF13643">
    <property type="entry name" value="DUF4145"/>
    <property type="match status" value="1"/>
</dbReference>
<dbReference type="OrthoDB" id="6402073at2"/>
<evidence type="ECO:0000259" key="1">
    <source>
        <dbReference type="Pfam" id="PF13643"/>
    </source>
</evidence>
<proteinExistence type="predicted"/>
<organism evidence="2 3">
    <name type="scientific">Lujinxingia vulgaris</name>
    <dbReference type="NCBI Taxonomy" id="2600176"/>
    <lineage>
        <taxon>Bacteria</taxon>
        <taxon>Deltaproteobacteria</taxon>
        <taxon>Bradymonadales</taxon>
        <taxon>Lujinxingiaceae</taxon>
        <taxon>Lujinxingia</taxon>
    </lineage>
</organism>
<dbReference type="AlphaFoldDB" id="A0A5C6XAS6"/>
<gene>
    <name evidence="2" type="ORF">FRC98_18810</name>
</gene>
<dbReference type="EMBL" id="VOSM01000014">
    <property type="protein sequence ID" value="TXD34247.1"/>
    <property type="molecule type" value="Genomic_DNA"/>
</dbReference>
<keyword evidence="3" id="KW-1185">Reference proteome</keyword>
<dbReference type="Proteomes" id="UP000321412">
    <property type="component" value="Unassembled WGS sequence"/>
</dbReference>
<dbReference type="InterPro" id="IPR025285">
    <property type="entry name" value="DUF4145"/>
</dbReference>
<accession>A0A5C6XAS6</accession>
<evidence type="ECO:0000313" key="3">
    <source>
        <dbReference type="Proteomes" id="UP000321412"/>
    </source>
</evidence>
<dbReference type="RefSeq" id="WP_146982969.1">
    <property type="nucleotide sequence ID" value="NZ_VOSM01000014.1"/>
</dbReference>
<name>A0A5C6XAS6_9DELT</name>
<sequence>MTNLSVPMRCPHCNNNSPSLILSTYWDIATTHAPGMAGHEWQIGECYEFAECISCGERFFYMYHWHEHMEPEEAVPKVLFPSEKSVPEGVPEHIKNSLLAANKVRNIDYNAYATLLGRTLELICVDQSASGKDLYEKINDLVNRDLIPKTLADIAHNVRILRNYGAHATKGEISEQEVPVLDSLIHSLCEYLYVFPSLLNDAQKALNRCKSNQKKQNT</sequence>
<reference evidence="2 3" key="1">
    <citation type="submission" date="2019-08" db="EMBL/GenBank/DDBJ databases">
        <title>Bradymonadales sp. TMQ4.</title>
        <authorList>
            <person name="Liang Q."/>
        </authorList>
    </citation>
    <scope>NUCLEOTIDE SEQUENCE [LARGE SCALE GENOMIC DNA]</scope>
    <source>
        <strain evidence="2 3">TMQ4</strain>
    </source>
</reference>
<comment type="caution">
    <text evidence="2">The sequence shown here is derived from an EMBL/GenBank/DDBJ whole genome shotgun (WGS) entry which is preliminary data.</text>
</comment>
<protein>
    <submittedName>
        <fullName evidence="2">DUF4145 domain-containing protein</fullName>
    </submittedName>
</protein>